<comment type="caution">
    <text evidence="1">The sequence shown here is derived from an EMBL/GenBank/DDBJ whole genome shotgun (WGS) entry which is preliminary data.</text>
</comment>
<protein>
    <submittedName>
        <fullName evidence="1">Uncharacterized protein</fullName>
    </submittedName>
</protein>
<organism evidence="1 2">
    <name type="scientific">Dreissena polymorpha</name>
    <name type="common">Zebra mussel</name>
    <name type="synonym">Mytilus polymorpha</name>
    <dbReference type="NCBI Taxonomy" id="45954"/>
    <lineage>
        <taxon>Eukaryota</taxon>
        <taxon>Metazoa</taxon>
        <taxon>Spiralia</taxon>
        <taxon>Lophotrochozoa</taxon>
        <taxon>Mollusca</taxon>
        <taxon>Bivalvia</taxon>
        <taxon>Autobranchia</taxon>
        <taxon>Heteroconchia</taxon>
        <taxon>Euheterodonta</taxon>
        <taxon>Imparidentia</taxon>
        <taxon>Neoheterodontei</taxon>
        <taxon>Myida</taxon>
        <taxon>Dreissenoidea</taxon>
        <taxon>Dreissenidae</taxon>
        <taxon>Dreissena</taxon>
    </lineage>
</organism>
<keyword evidence="2" id="KW-1185">Reference proteome</keyword>
<dbReference type="InterPro" id="IPR011042">
    <property type="entry name" value="6-blade_b-propeller_TolB-like"/>
</dbReference>
<dbReference type="Proteomes" id="UP000828390">
    <property type="component" value="Unassembled WGS sequence"/>
</dbReference>
<dbReference type="SUPFAM" id="SSF101898">
    <property type="entry name" value="NHL repeat"/>
    <property type="match status" value="1"/>
</dbReference>
<gene>
    <name evidence="1" type="ORF">DPMN_184016</name>
</gene>
<reference evidence="1" key="1">
    <citation type="journal article" date="2019" name="bioRxiv">
        <title>The Genome of the Zebra Mussel, Dreissena polymorpha: A Resource for Invasive Species Research.</title>
        <authorList>
            <person name="McCartney M.A."/>
            <person name="Auch B."/>
            <person name="Kono T."/>
            <person name="Mallez S."/>
            <person name="Zhang Y."/>
            <person name="Obille A."/>
            <person name="Becker A."/>
            <person name="Abrahante J.E."/>
            <person name="Garbe J."/>
            <person name="Badalamenti J.P."/>
            <person name="Herman A."/>
            <person name="Mangelson H."/>
            <person name="Liachko I."/>
            <person name="Sullivan S."/>
            <person name="Sone E.D."/>
            <person name="Koren S."/>
            <person name="Silverstein K.A.T."/>
            <person name="Beckman K.B."/>
            <person name="Gohl D.M."/>
        </authorList>
    </citation>
    <scope>NUCLEOTIDE SEQUENCE</scope>
    <source>
        <strain evidence="1">Duluth1</strain>
        <tissue evidence="1">Whole animal</tissue>
    </source>
</reference>
<name>A0A9D4DIE9_DREPO</name>
<dbReference type="EMBL" id="JAIWYP010000010">
    <property type="protein sequence ID" value="KAH3749518.1"/>
    <property type="molecule type" value="Genomic_DNA"/>
</dbReference>
<reference evidence="1" key="2">
    <citation type="submission" date="2020-11" db="EMBL/GenBank/DDBJ databases">
        <authorList>
            <person name="McCartney M.A."/>
            <person name="Auch B."/>
            <person name="Kono T."/>
            <person name="Mallez S."/>
            <person name="Becker A."/>
            <person name="Gohl D.M."/>
            <person name="Silverstein K.A.T."/>
            <person name="Koren S."/>
            <person name="Bechman K.B."/>
            <person name="Herman A."/>
            <person name="Abrahante J.E."/>
            <person name="Garbe J."/>
        </authorList>
    </citation>
    <scope>NUCLEOTIDE SEQUENCE</scope>
    <source>
        <strain evidence="1">Duluth1</strain>
        <tissue evidence="1">Whole animal</tissue>
    </source>
</reference>
<accession>A0A9D4DIE9</accession>
<sequence>MAQHKLLTLATDGTLLSTFTDPDLKWPNGVRVTPSGQVIVCGSDTDTVIQVDREGRKKLTTLASQKEGLSSHSSVCYISNSHQIIVGMMNDNKIIVMKLK</sequence>
<evidence type="ECO:0000313" key="2">
    <source>
        <dbReference type="Proteomes" id="UP000828390"/>
    </source>
</evidence>
<evidence type="ECO:0000313" key="1">
    <source>
        <dbReference type="EMBL" id="KAH3749518.1"/>
    </source>
</evidence>
<dbReference type="Gene3D" id="2.120.10.30">
    <property type="entry name" value="TolB, C-terminal domain"/>
    <property type="match status" value="1"/>
</dbReference>
<proteinExistence type="predicted"/>
<dbReference type="AlphaFoldDB" id="A0A9D4DIE9"/>